<dbReference type="PANTHER" id="PTHR38471:SF2">
    <property type="entry name" value="FOUR HELIX BUNDLE PROTEIN"/>
    <property type="match status" value="1"/>
</dbReference>
<evidence type="ECO:0000313" key="2">
    <source>
        <dbReference type="Proteomes" id="UP001224325"/>
    </source>
</evidence>
<dbReference type="AlphaFoldDB" id="A0AAU7EKY0"/>
<dbReference type="KEGG" id="mlil:QLS71_008415"/>
<keyword evidence="2" id="KW-1185">Reference proteome</keyword>
<gene>
    <name evidence="1" type="ORF">QLS71_008415</name>
</gene>
<sequence>MNDLKNQMKDIKFKFEDLQVYQKALDFVDSSYKITKKFPDFERYALTSQFTRATLSIPLNIAEGSGDTNSQFNRFLQIAISSVKECVACITIAKRQNYISVEQEKKLREKLEELSKMIISLQKHLKTNNKN</sequence>
<accession>A0AAU7EKY0</accession>
<dbReference type="RefSeq" id="WP_308993170.1">
    <property type="nucleotide sequence ID" value="NZ_CP155618.1"/>
</dbReference>
<dbReference type="EMBL" id="CP155618">
    <property type="protein sequence ID" value="XBL16028.1"/>
    <property type="molecule type" value="Genomic_DNA"/>
</dbReference>
<dbReference type="SUPFAM" id="SSF158446">
    <property type="entry name" value="IVS-encoded protein-like"/>
    <property type="match status" value="1"/>
</dbReference>
<dbReference type="InterPro" id="IPR012657">
    <property type="entry name" value="23S_rRNA-intervening_sequence"/>
</dbReference>
<dbReference type="Pfam" id="PF05635">
    <property type="entry name" value="23S_rRNA_IVP"/>
    <property type="match status" value="1"/>
</dbReference>
<protein>
    <submittedName>
        <fullName evidence="1">Four helix bundle protein</fullName>
    </submittedName>
</protein>
<name>A0AAU7EKY0_9FLAO</name>
<evidence type="ECO:0000313" key="1">
    <source>
        <dbReference type="EMBL" id="XBL16028.1"/>
    </source>
</evidence>
<dbReference type="PANTHER" id="PTHR38471">
    <property type="entry name" value="FOUR HELIX BUNDLE PROTEIN"/>
    <property type="match status" value="1"/>
</dbReference>
<dbReference type="NCBIfam" id="TIGR02436">
    <property type="entry name" value="four helix bundle protein"/>
    <property type="match status" value="1"/>
</dbReference>
<dbReference type="Proteomes" id="UP001224325">
    <property type="component" value="Chromosome"/>
</dbReference>
<proteinExistence type="predicted"/>
<organism evidence="1 2">
    <name type="scientific">Mariniflexile litorale</name>
    <dbReference type="NCBI Taxonomy" id="3045158"/>
    <lineage>
        <taxon>Bacteria</taxon>
        <taxon>Pseudomonadati</taxon>
        <taxon>Bacteroidota</taxon>
        <taxon>Flavobacteriia</taxon>
        <taxon>Flavobacteriales</taxon>
        <taxon>Flavobacteriaceae</taxon>
        <taxon>Mariniflexile</taxon>
    </lineage>
</organism>
<dbReference type="InterPro" id="IPR036583">
    <property type="entry name" value="23S_rRNA_IVS_sf"/>
</dbReference>
<reference evidence="1" key="1">
    <citation type="submission" date="2024-04" db="EMBL/GenBank/DDBJ databases">
        <title>Mariniflexile litorale, isolated from the shallow sediments of the Sea of Japan.</title>
        <authorList>
            <person name="Romanenko L."/>
            <person name="Isaeva M."/>
        </authorList>
    </citation>
    <scope>NUCLEOTIDE SEQUENCE [LARGE SCALE GENOMIC DNA]</scope>
    <source>
        <strain evidence="1">KMM 9835</strain>
    </source>
</reference>
<dbReference type="Gene3D" id="1.20.1440.60">
    <property type="entry name" value="23S rRNA-intervening sequence"/>
    <property type="match status" value="1"/>
</dbReference>
<dbReference type="CDD" id="cd16377">
    <property type="entry name" value="23S_rRNA_IVP_like"/>
    <property type="match status" value="1"/>
</dbReference>